<organism evidence="1 2">
    <name type="scientific">Araneus ventricosus</name>
    <name type="common">Orbweaver spider</name>
    <name type="synonym">Epeira ventricosa</name>
    <dbReference type="NCBI Taxonomy" id="182803"/>
    <lineage>
        <taxon>Eukaryota</taxon>
        <taxon>Metazoa</taxon>
        <taxon>Ecdysozoa</taxon>
        <taxon>Arthropoda</taxon>
        <taxon>Chelicerata</taxon>
        <taxon>Arachnida</taxon>
        <taxon>Araneae</taxon>
        <taxon>Araneomorphae</taxon>
        <taxon>Entelegynae</taxon>
        <taxon>Araneoidea</taxon>
        <taxon>Araneidae</taxon>
        <taxon>Araneus</taxon>
    </lineage>
</organism>
<feature type="non-terminal residue" evidence="1">
    <location>
        <position position="1"/>
    </location>
</feature>
<dbReference type="Proteomes" id="UP000499080">
    <property type="component" value="Unassembled WGS sequence"/>
</dbReference>
<dbReference type="EMBL" id="BGPR01262148">
    <property type="protein sequence ID" value="GBM74672.1"/>
    <property type="molecule type" value="Genomic_DNA"/>
</dbReference>
<name>A0A4Y2IB58_ARAVE</name>
<accession>A0A4Y2IB58</accession>
<protein>
    <submittedName>
        <fullName evidence="1">Uncharacterized protein</fullName>
    </submittedName>
</protein>
<proteinExistence type="predicted"/>
<comment type="caution">
    <text evidence="1">The sequence shown here is derived from an EMBL/GenBank/DDBJ whole genome shotgun (WGS) entry which is preliminary data.</text>
</comment>
<sequence length="127" mass="14474">VEWWSNNRTRRCINGGFYGNLNGTFHGNHLCRNRKIAFSVDLEVDNKEEKSTLPLPSHYQLFKNSSPVPILPTTFCAVLVSVNLHGYVSLTMFLKKCLCVENSSKKIIPSVVIAFLSEKKFFFVCDK</sequence>
<gene>
    <name evidence="1" type="ORF">AVEN_192565_1</name>
</gene>
<evidence type="ECO:0000313" key="2">
    <source>
        <dbReference type="Proteomes" id="UP000499080"/>
    </source>
</evidence>
<keyword evidence="2" id="KW-1185">Reference proteome</keyword>
<dbReference type="AlphaFoldDB" id="A0A4Y2IB58"/>
<evidence type="ECO:0000313" key="1">
    <source>
        <dbReference type="EMBL" id="GBM74672.1"/>
    </source>
</evidence>
<reference evidence="1 2" key="1">
    <citation type="journal article" date="2019" name="Sci. Rep.">
        <title>Orb-weaving spider Araneus ventricosus genome elucidates the spidroin gene catalogue.</title>
        <authorList>
            <person name="Kono N."/>
            <person name="Nakamura H."/>
            <person name="Ohtoshi R."/>
            <person name="Moran D.A.P."/>
            <person name="Shinohara A."/>
            <person name="Yoshida Y."/>
            <person name="Fujiwara M."/>
            <person name="Mori M."/>
            <person name="Tomita M."/>
            <person name="Arakawa K."/>
        </authorList>
    </citation>
    <scope>NUCLEOTIDE SEQUENCE [LARGE SCALE GENOMIC DNA]</scope>
</reference>